<gene>
    <name evidence="4" type="primary">LOC115200562</name>
</gene>
<dbReference type="GO" id="GO:0001913">
    <property type="term" value="P:T cell mediated cytotoxicity"/>
    <property type="evidence" value="ECO:0007669"/>
    <property type="project" value="TreeGrafter"/>
</dbReference>
<feature type="signal peptide" evidence="2">
    <location>
        <begin position="1"/>
        <end position="26"/>
    </location>
</feature>
<evidence type="ECO:0000313" key="4">
    <source>
        <dbReference type="Ensembl" id="ENSSTUP00000008549.1"/>
    </source>
</evidence>
<feature type="domain" description="C2" evidence="3">
    <location>
        <begin position="18"/>
        <end position="128"/>
    </location>
</feature>
<dbReference type="Gene3D" id="2.60.40.150">
    <property type="entry name" value="C2 domain"/>
    <property type="match status" value="1"/>
</dbReference>
<name>A0A673W8R2_SALTR</name>
<sequence length="142" mass="16227">MRDMSSSSLLWCLLVVCVLTVVQIYAAEEPKVLKVFNLHATDLQSSLLGTPDAYVEVFRAYGFLGRTEVKNNNHDPSWQEEFSYLNARENNILRLEVYDSDILSDDLLGTCERSIKNGTWKHQCFLKTGGILNYSYTLEPLQ</sequence>
<dbReference type="Ensembl" id="ENSSTUT00000009158.1">
    <property type="protein sequence ID" value="ENSSTUP00000008549.1"/>
    <property type="gene ID" value="ENSSTUG00000004247.1"/>
</dbReference>
<dbReference type="InterPro" id="IPR052784">
    <property type="entry name" value="Perforin-1_pore-forming"/>
</dbReference>
<dbReference type="SMART" id="SM00239">
    <property type="entry name" value="C2"/>
    <property type="match status" value="1"/>
</dbReference>
<feature type="chain" id="PRO_5025583508" evidence="2">
    <location>
        <begin position="27"/>
        <end position="142"/>
    </location>
</feature>
<organism evidence="4 5">
    <name type="scientific">Salmo trutta</name>
    <name type="common">Brown trout</name>
    <dbReference type="NCBI Taxonomy" id="8032"/>
    <lineage>
        <taxon>Eukaryota</taxon>
        <taxon>Metazoa</taxon>
        <taxon>Chordata</taxon>
        <taxon>Craniata</taxon>
        <taxon>Vertebrata</taxon>
        <taxon>Euteleostomi</taxon>
        <taxon>Actinopterygii</taxon>
        <taxon>Neopterygii</taxon>
        <taxon>Teleostei</taxon>
        <taxon>Protacanthopterygii</taxon>
        <taxon>Salmoniformes</taxon>
        <taxon>Salmonidae</taxon>
        <taxon>Salmoninae</taxon>
        <taxon>Salmo</taxon>
    </lineage>
</organism>
<dbReference type="GO" id="GO:0022829">
    <property type="term" value="F:wide pore channel activity"/>
    <property type="evidence" value="ECO:0007669"/>
    <property type="project" value="TreeGrafter"/>
</dbReference>
<dbReference type="SUPFAM" id="SSF49562">
    <property type="entry name" value="C2 domain (Calcium/lipid-binding domain, CaLB)"/>
    <property type="match status" value="1"/>
</dbReference>
<dbReference type="PANTHER" id="PTHR46096">
    <property type="entry name" value="PERFORIN-1"/>
    <property type="match status" value="1"/>
</dbReference>
<keyword evidence="5" id="KW-1185">Reference proteome</keyword>
<dbReference type="InterPro" id="IPR000008">
    <property type="entry name" value="C2_dom"/>
</dbReference>
<dbReference type="InterPro" id="IPR035892">
    <property type="entry name" value="C2_domain_sf"/>
</dbReference>
<dbReference type="Proteomes" id="UP000472277">
    <property type="component" value="Chromosome 9"/>
</dbReference>
<proteinExistence type="predicted"/>
<dbReference type="PROSITE" id="PS50004">
    <property type="entry name" value="C2"/>
    <property type="match status" value="1"/>
</dbReference>
<dbReference type="GO" id="GO:0051607">
    <property type="term" value="P:defense response to virus"/>
    <property type="evidence" value="ECO:0007669"/>
    <property type="project" value="TreeGrafter"/>
</dbReference>
<reference evidence="4" key="2">
    <citation type="submission" date="2025-09" db="UniProtKB">
        <authorList>
            <consortium name="Ensembl"/>
        </authorList>
    </citation>
    <scope>IDENTIFICATION</scope>
</reference>
<protein>
    <submittedName>
        <fullName evidence="4">GTPase activating protein 1-like</fullName>
    </submittedName>
</protein>
<reference evidence="4" key="1">
    <citation type="submission" date="2025-08" db="UniProtKB">
        <authorList>
            <consortium name="Ensembl"/>
        </authorList>
    </citation>
    <scope>IDENTIFICATION</scope>
</reference>
<dbReference type="GeneTree" id="ENSGT00390000012710"/>
<keyword evidence="1 2" id="KW-0732">Signal</keyword>
<evidence type="ECO:0000259" key="3">
    <source>
        <dbReference type="PROSITE" id="PS50004"/>
    </source>
</evidence>
<dbReference type="Pfam" id="PF00168">
    <property type="entry name" value="C2"/>
    <property type="match status" value="1"/>
</dbReference>
<dbReference type="PANTHER" id="PTHR46096:SF3">
    <property type="entry name" value="PERFORIN-1"/>
    <property type="match status" value="1"/>
</dbReference>
<dbReference type="GO" id="GO:0016020">
    <property type="term" value="C:membrane"/>
    <property type="evidence" value="ECO:0007669"/>
    <property type="project" value="TreeGrafter"/>
</dbReference>
<dbReference type="AlphaFoldDB" id="A0A673W8R2"/>
<dbReference type="InParanoid" id="A0A673W8R2"/>
<dbReference type="GO" id="GO:0001771">
    <property type="term" value="P:immunological synapse formation"/>
    <property type="evidence" value="ECO:0007669"/>
    <property type="project" value="TreeGrafter"/>
</dbReference>
<evidence type="ECO:0000256" key="1">
    <source>
        <dbReference type="ARBA" id="ARBA00022729"/>
    </source>
</evidence>
<accession>A0A673W8R2</accession>
<evidence type="ECO:0000313" key="5">
    <source>
        <dbReference type="Proteomes" id="UP000472277"/>
    </source>
</evidence>
<evidence type="ECO:0000256" key="2">
    <source>
        <dbReference type="SAM" id="SignalP"/>
    </source>
</evidence>